<keyword evidence="7 22" id="KW-1133">Transmembrane helix</keyword>
<dbReference type="InterPro" id="IPR006201">
    <property type="entry name" value="Neur_channel"/>
</dbReference>
<dbReference type="PRINTS" id="PR00254">
    <property type="entry name" value="NICOTINICR"/>
</dbReference>
<dbReference type="SMART" id="SM01014">
    <property type="entry name" value="ARID"/>
    <property type="match status" value="1"/>
</dbReference>
<feature type="compositionally biased region" description="Acidic residues" evidence="23">
    <location>
        <begin position="156"/>
        <end position="171"/>
    </location>
</feature>
<evidence type="ECO:0000256" key="12">
    <source>
        <dbReference type="ARBA" id="ARBA00023136"/>
    </source>
</evidence>
<dbReference type="FunFam" id="1.20.58.390:FF:000038">
    <property type="entry name" value="Acetylcholine receptor subunit beta-like 1"/>
    <property type="match status" value="2"/>
</dbReference>
<dbReference type="PRINTS" id="PR00252">
    <property type="entry name" value="NRIONCHANNEL"/>
</dbReference>
<comment type="similarity">
    <text evidence="2">Belongs to the ligand-gated ion channel (TC 1.A.9) family. Acetylcholine receptor (TC 1.A.9.1) subfamily.</text>
</comment>
<dbReference type="Pfam" id="PF02932">
    <property type="entry name" value="Neur_chan_memb"/>
    <property type="match status" value="2"/>
</dbReference>
<keyword evidence="17" id="KW-0539">Nucleus</keyword>
<evidence type="ECO:0000313" key="26">
    <source>
        <dbReference type="WBParaSite" id="TCONS_00001292.p1"/>
    </source>
</evidence>
<dbReference type="GO" id="GO:0005634">
    <property type="term" value="C:nucleus"/>
    <property type="evidence" value="ECO:0007669"/>
    <property type="project" value="UniProtKB-SubCell"/>
</dbReference>
<keyword evidence="15" id="KW-0675">Receptor</keyword>
<dbReference type="InterPro" id="IPR038050">
    <property type="entry name" value="Neuro_actylchol_rec"/>
</dbReference>
<feature type="transmembrane region" description="Helical" evidence="22">
    <location>
        <begin position="797"/>
        <end position="818"/>
    </location>
</feature>
<dbReference type="PROSITE" id="PS51011">
    <property type="entry name" value="ARID"/>
    <property type="match status" value="1"/>
</dbReference>
<keyword evidence="9" id="KW-0770">Synapse</keyword>
<dbReference type="Gene3D" id="2.70.170.10">
    <property type="entry name" value="Neurotransmitter-gated ion-channel ligand-binding domain"/>
    <property type="match status" value="2"/>
</dbReference>
<evidence type="ECO:0000256" key="5">
    <source>
        <dbReference type="ARBA" id="ARBA00022692"/>
    </source>
</evidence>
<dbReference type="GO" id="GO:0004888">
    <property type="term" value="F:transmembrane signaling receptor activity"/>
    <property type="evidence" value="ECO:0007669"/>
    <property type="project" value="InterPro"/>
</dbReference>
<dbReference type="FunFam" id="1.10.150.60:FF:000007">
    <property type="entry name" value="AT-rich interactive domain-containing protein 3C"/>
    <property type="match status" value="1"/>
</dbReference>
<evidence type="ECO:0000256" key="13">
    <source>
        <dbReference type="ARBA" id="ARBA00023157"/>
    </source>
</evidence>
<dbReference type="GO" id="GO:0006357">
    <property type="term" value="P:regulation of transcription by RNA polymerase II"/>
    <property type="evidence" value="ECO:0007669"/>
    <property type="project" value="UniProtKB-ARBA"/>
</dbReference>
<dbReference type="InterPro" id="IPR036719">
    <property type="entry name" value="Neuro-gated_channel_TM_sf"/>
</dbReference>
<dbReference type="InterPro" id="IPR006029">
    <property type="entry name" value="Neurotrans-gated_channel_TM"/>
</dbReference>
<feature type="region of interest" description="Disordered" evidence="23">
    <location>
        <begin position="144"/>
        <end position="188"/>
    </location>
</feature>
<evidence type="ECO:0000256" key="16">
    <source>
        <dbReference type="ARBA" id="ARBA00023180"/>
    </source>
</evidence>
<keyword evidence="25" id="KW-1185">Reference proteome</keyword>
<dbReference type="SMART" id="SM00501">
    <property type="entry name" value="BRIGHT"/>
    <property type="match status" value="1"/>
</dbReference>
<evidence type="ECO:0000256" key="9">
    <source>
        <dbReference type="ARBA" id="ARBA00023018"/>
    </source>
</evidence>
<dbReference type="Gene3D" id="1.10.150.60">
    <property type="entry name" value="ARID DNA-binding domain"/>
    <property type="match status" value="1"/>
</dbReference>
<dbReference type="PROSITE" id="PS00236">
    <property type="entry name" value="NEUROTR_ION_CHANNEL"/>
    <property type="match status" value="2"/>
</dbReference>
<feature type="compositionally biased region" description="Polar residues" evidence="23">
    <location>
        <begin position="64"/>
        <end position="83"/>
    </location>
</feature>
<keyword evidence="13" id="KW-1015">Disulfide bond</keyword>
<dbReference type="InterPro" id="IPR006202">
    <property type="entry name" value="Neur_chan_lig-bd"/>
</dbReference>
<dbReference type="Pfam" id="PF02931">
    <property type="entry name" value="Neur_chan_LBD"/>
    <property type="match status" value="2"/>
</dbReference>
<comment type="caution">
    <text evidence="22">Lacks conserved residue(s) required for the propagation of feature annotation.</text>
</comment>
<evidence type="ECO:0000256" key="14">
    <source>
        <dbReference type="ARBA" id="ARBA00023163"/>
    </source>
</evidence>
<evidence type="ECO:0000256" key="7">
    <source>
        <dbReference type="ARBA" id="ARBA00022989"/>
    </source>
</evidence>
<dbReference type="SUPFAM" id="SSF63712">
    <property type="entry name" value="Nicotinic receptor ligand binding domain-like"/>
    <property type="match status" value="2"/>
</dbReference>
<keyword evidence="19" id="KW-1071">Ligand-gated ion channel</keyword>
<feature type="compositionally biased region" description="Basic and acidic residues" evidence="23">
    <location>
        <begin position="50"/>
        <end position="62"/>
    </location>
</feature>
<keyword evidence="8" id="KW-0805">Transcription regulation</keyword>
<dbReference type="AlphaFoldDB" id="A0AAF5CSZ8"/>
<evidence type="ECO:0000256" key="20">
    <source>
        <dbReference type="ARBA" id="ARBA00023303"/>
    </source>
</evidence>
<feature type="compositionally biased region" description="Low complexity" evidence="23">
    <location>
        <begin position="37"/>
        <end position="48"/>
    </location>
</feature>
<evidence type="ECO:0000256" key="8">
    <source>
        <dbReference type="ARBA" id="ARBA00023015"/>
    </source>
</evidence>
<feature type="transmembrane region" description="Helical" evidence="22">
    <location>
        <begin position="1363"/>
        <end position="1386"/>
    </location>
</feature>
<keyword evidence="5 22" id="KW-0812">Transmembrane</keyword>
<proteinExistence type="inferred from homology"/>
<evidence type="ECO:0000256" key="18">
    <source>
        <dbReference type="ARBA" id="ARBA00023257"/>
    </source>
</evidence>
<keyword evidence="3 22" id="KW-0813">Transport</keyword>
<evidence type="ECO:0000256" key="3">
    <source>
        <dbReference type="ARBA" id="ARBA00022448"/>
    </source>
</evidence>
<evidence type="ECO:0000256" key="2">
    <source>
        <dbReference type="ARBA" id="ARBA00009237"/>
    </source>
</evidence>
<dbReference type="GO" id="GO:0022848">
    <property type="term" value="F:acetylcholine-gated monoatomic cation-selective channel activity"/>
    <property type="evidence" value="ECO:0007669"/>
    <property type="project" value="InterPro"/>
</dbReference>
<protein>
    <submittedName>
        <fullName evidence="26">ARID domain-containing protein</fullName>
    </submittedName>
</protein>
<keyword evidence="6" id="KW-0732">Signal</keyword>
<evidence type="ECO:0000256" key="21">
    <source>
        <dbReference type="ARBA" id="ARBA00034104"/>
    </source>
</evidence>
<name>A0AAF5CSZ8_STRER</name>
<evidence type="ECO:0000256" key="23">
    <source>
        <dbReference type="SAM" id="MobiDB-lite"/>
    </source>
</evidence>
<keyword evidence="4" id="KW-1003">Cell membrane</keyword>
<evidence type="ECO:0000256" key="4">
    <source>
        <dbReference type="ARBA" id="ARBA00022475"/>
    </source>
</evidence>
<feature type="transmembrane region" description="Helical" evidence="22">
    <location>
        <begin position="830"/>
        <end position="850"/>
    </location>
</feature>
<dbReference type="Gene3D" id="1.20.58.390">
    <property type="entry name" value="Neurotransmitter-gated ion-channel transmembrane domain"/>
    <property type="match status" value="4"/>
</dbReference>
<feature type="transmembrane region" description="Helical" evidence="22">
    <location>
        <begin position="1049"/>
        <end position="1069"/>
    </location>
</feature>
<evidence type="ECO:0000313" key="25">
    <source>
        <dbReference type="Proteomes" id="UP000035681"/>
    </source>
</evidence>
<dbReference type="WBParaSite" id="TCONS_00001292.p1">
    <property type="protein sequence ID" value="TCONS_00001292.p1"/>
    <property type="gene ID" value="XLOC_001196"/>
</dbReference>
<evidence type="ECO:0000256" key="17">
    <source>
        <dbReference type="ARBA" id="ARBA00023242"/>
    </source>
</evidence>
<feature type="domain" description="ARID" evidence="24">
    <location>
        <begin position="206"/>
        <end position="298"/>
    </location>
</feature>
<keyword evidence="14" id="KW-0804">Transcription</keyword>
<evidence type="ECO:0000256" key="1">
    <source>
        <dbReference type="ARBA" id="ARBA00004123"/>
    </source>
</evidence>
<dbReference type="GO" id="GO:0045211">
    <property type="term" value="C:postsynaptic membrane"/>
    <property type="evidence" value="ECO:0007669"/>
    <property type="project" value="UniProtKB-SubCell"/>
</dbReference>
<feature type="transmembrane region" description="Helical" evidence="22">
    <location>
        <begin position="1333"/>
        <end position="1351"/>
    </location>
</feature>
<feature type="transmembrane region" description="Helical" evidence="22">
    <location>
        <begin position="1534"/>
        <end position="1552"/>
    </location>
</feature>
<keyword evidence="11" id="KW-0238">DNA-binding</keyword>
<dbReference type="CDD" id="cd19064">
    <property type="entry name" value="LGIC_TM_nAChR"/>
    <property type="match status" value="2"/>
</dbReference>
<dbReference type="InterPro" id="IPR036431">
    <property type="entry name" value="ARID_dom_sf"/>
</dbReference>
<keyword evidence="18" id="KW-0628">Postsynaptic cell membrane</keyword>
<feature type="region of interest" description="Disordered" evidence="23">
    <location>
        <begin position="416"/>
        <end position="468"/>
    </location>
</feature>
<dbReference type="Proteomes" id="UP000035681">
    <property type="component" value="Unplaced"/>
</dbReference>
<reference evidence="26" key="1">
    <citation type="submission" date="2024-02" db="UniProtKB">
        <authorList>
            <consortium name="WormBaseParasite"/>
        </authorList>
    </citation>
    <scope>IDENTIFICATION</scope>
</reference>
<sequence>MSVESKGHSTSSTGSSPRSPTLQPPEDTENDGGNSRGGKSNENENGNKINHTENGKNLDKRNSKSPSQEEQQQHLPNDLNTSSLSNMLDAQKAFQKLTSQMSGASFGNSPLSFANLPQYLAFTQNNPLFQRQFMSLGHHFSGVGTSNGSVRTSPDLNDDDMDHLEDGEPEDLSVSINKKPDDDGLGGPQAWSYEEQFKQLYELSEDSKRKDWLDDWLSFMHKIGKPVTRIPIMAKQVLDLYELYRLVVHHGGLVEIINKKLWREITKGLNLPSSITSAAFTLRTQYQKYLYDYECEKEGLSRPEDLQQAIDGNRREGRRNPTSGFPGATLPFHLGPNPTSLFPKAFGGFNFKTDEDSGLPINPSQHALAAAVFKNDQMLNLDMHQRFMQQTLAAEAFNRHQAFTAAAAAQQLNCMTSSGHTNNNNGGRDSSSSLESGVNDNGPSAKRLRRDSSESNSNIKGNTVNFKINSMKNTNDNAMMISMELNGKMYQDGKNLSIPTTGASSFLKTPLNLPNTPIGGESTTQGQGTSSLILPPDLTNTFANFVSNLPNLPLSGMNSNNNNNNITNRAATKKSSTFSSSVIERIGTSIPDNDDEERLMIDIFKGYNSYIHPINPNTSEPIIVSMALQLVLLINVDEKDQIMHTNVWLTLKWNDYRFIWDPENYGGITSIRVSPDKVWLPDIVLFNNADGNYEVSFMCNVVINHKGEVLWVPPAIYKSSCIIVVDYFPFDIQTCHLIFGSWTYNSSEVKLEFYASEYVDLSEYSPSSIWDVIDAPAALVNKRSRMEFQIVIRRKPLFYTTVLLIPTVLMAFLSMTVFLLPTQSGEKMTLIMNVLLSIVVFLLLVSKILPPTSSTIPLMAKYLLLTFVLNIITIIVTVIIINIYFRGPTTHRMPRWVRIIFLKFMPFILCMERPKRLPKGKKKMRSKKEIMNLVEGNIMHPYYNTNIDNGRLYYHHHPFCNNNITTNTPSKNTTSPSRDIPIFFKDNFNTNFSNNYDKTCPFDDDYGLSENANFAVEAIAYITDNMKSDEKDKALRDDWKYIAMVIDRLLLYIFFGVTLGGTCGILFAAPTVFDNVNQELELTRLIKQYRVNGSEDEERLMQDIFKGYNSLIRPIQNDSDGPLIVRASLQLVLLINVDEKDQIMQTNVWLTLKWHDFQMKWNPIDYGNIQDIRVSPEKVWVPDIVLFNNADGNYEVSFMCNVVINHKGDVLWVPPAIYKSSCIIDVEYFPMDQQICHLIFGSWTYNENEITLDFDQASFIDLSEYSPSSIWDVLDAPAALVKKRSRIEYQLKIRRKTLFYTVVLIIPTVVMAFISMSVFFLPTESTEKISLTTSVLLSIVVFLLLVSKILPPTSSTIPLMAKYLLLTFVLNVITILITVIIINVYFRAPTTHRMPKWVRIVFLEFLPKFLCMKRPKQISAVKKKSNKMTNKSKLPGVGEFTISRSSHHPLCPSVMKNQTGNVVDQWPVPAIHIYEPESIDTGKDIFTAQFYPLTAEASKAIDAIEYITDFIKQDEEYKMCRDDWKYVGMVIDRLLLFVFFGVTLGGTFGVLLSSPTVLEHVNQKVELERLREIYNSYKKGP</sequence>
<feature type="transmembrane region" description="Helical" evidence="22">
    <location>
        <begin position="862"/>
        <end position="884"/>
    </location>
</feature>
<evidence type="ECO:0000256" key="22">
    <source>
        <dbReference type="RuleBase" id="RU000687"/>
    </source>
</evidence>
<dbReference type="FunFam" id="2.70.170.10:FF:000016">
    <property type="entry name" value="Nicotinic acetylcholine receptor subunit"/>
    <property type="match status" value="2"/>
</dbReference>
<evidence type="ECO:0000256" key="11">
    <source>
        <dbReference type="ARBA" id="ARBA00023125"/>
    </source>
</evidence>
<evidence type="ECO:0000256" key="15">
    <source>
        <dbReference type="ARBA" id="ARBA00023170"/>
    </source>
</evidence>
<dbReference type="CDD" id="cd16867">
    <property type="entry name" value="ARID_ARID3"/>
    <property type="match status" value="1"/>
</dbReference>
<comment type="subcellular location">
    <subcellularLocation>
        <location evidence="1">Nucleus</location>
    </subcellularLocation>
    <subcellularLocation>
        <location evidence="21">Postsynaptic cell membrane</location>
        <topology evidence="21">Multi-pass membrane protein</topology>
    </subcellularLocation>
</comment>
<keyword evidence="12 22" id="KW-0472">Membrane</keyword>
<keyword evidence="20 22" id="KW-0407">Ion channel</keyword>
<evidence type="ECO:0000256" key="19">
    <source>
        <dbReference type="ARBA" id="ARBA00023286"/>
    </source>
</evidence>
<feature type="compositionally biased region" description="Low complexity" evidence="23">
    <location>
        <begin position="8"/>
        <end position="21"/>
    </location>
</feature>
<accession>A0AAF5CSZ8</accession>
<evidence type="ECO:0000259" key="24">
    <source>
        <dbReference type="PROSITE" id="PS51011"/>
    </source>
</evidence>
<dbReference type="InterPro" id="IPR001606">
    <property type="entry name" value="ARID_dom"/>
</dbReference>
<feature type="compositionally biased region" description="Polar residues" evidence="23">
    <location>
        <begin position="144"/>
        <end position="154"/>
    </location>
</feature>
<dbReference type="InterPro" id="IPR018000">
    <property type="entry name" value="Neurotransmitter_ion_chnl_CS"/>
</dbReference>
<feature type="region of interest" description="Disordered" evidence="23">
    <location>
        <begin position="1"/>
        <end position="83"/>
    </location>
</feature>
<dbReference type="SUPFAM" id="SSF46774">
    <property type="entry name" value="ARID-like"/>
    <property type="match status" value="1"/>
</dbReference>
<dbReference type="GO" id="GO:0003677">
    <property type="term" value="F:DNA binding"/>
    <property type="evidence" value="ECO:0007669"/>
    <property type="project" value="UniProtKB-KW"/>
</dbReference>
<evidence type="ECO:0000256" key="6">
    <source>
        <dbReference type="ARBA" id="ARBA00022729"/>
    </source>
</evidence>
<feature type="compositionally biased region" description="Low complexity" evidence="23">
    <location>
        <begin position="422"/>
        <end position="433"/>
    </location>
</feature>
<dbReference type="InterPro" id="IPR002394">
    <property type="entry name" value="Nicotinic_acetylcholine_rcpt"/>
</dbReference>
<keyword evidence="10 22" id="KW-0406">Ion transport</keyword>
<dbReference type="PANTHER" id="PTHR18945">
    <property type="entry name" value="NEUROTRANSMITTER GATED ION CHANNEL"/>
    <property type="match status" value="1"/>
</dbReference>
<evidence type="ECO:0000256" key="10">
    <source>
        <dbReference type="ARBA" id="ARBA00023065"/>
    </source>
</evidence>
<feature type="compositionally biased region" description="Polar residues" evidence="23">
    <location>
        <begin position="454"/>
        <end position="468"/>
    </location>
</feature>
<keyword evidence="16" id="KW-0325">Glycoprotein</keyword>
<organism evidence="25 26">
    <name type="scientific">Strongyloides stercoralis</name>
    <name type="common">Threadworm</name>
    <dbReference type="NCBI Taxonomy" id="6248"/>
    <lineage>
        <taxon>Eukaryota</taxon>
        <taxon>Metazoa</taxon>
        <taxon>Ecdysozoa</taxon>
        <taxon>Nematoda</taxon>
        <taxon>Chromadorea</taxon>
        <taxon>Rhabditida</taxon>
        <taxon>Tylenchina</taxon>
        <taxon>Panagrolaimomorpha</taxon>
        <taxon>Strongyloidoidea</taxon>
        <taxon>Strongyloididae</taxon>
        <taxon>Strongyloides</taxon>
    </lineage>
</organism>
<feature type="transmembrane region" description="Helical" evidence="22">
    <location>
        <begin position="1298"/>
        <end position="1321"/>
    </location>
</feature>
<dbReference type="InterPro" id="IPR036734">
    <property type="entry name" value="Neur_chan_lig-bd_sf"/>
</dbReference>
<dbReference type="SUPFAM" id="SSF90112">
    <property type="entry name" value="Neurotransmitter-gated ion-channel transmembrane pore"/>
    <property type="match status" value="2"/>
</dbReference>
<dbReference type="Pfam" id="PF01388">
    <property type="entry name" value="ARID"/>
    <property type="match status" value="1"/>
</dbReference>